<comment type="subcellular location">
    <subcellularLocation>
        <location evidence="2">Mitochondrion</location>
    </subcellularLocation>
</comment>
<evidence type="ECO:0000259" key="15">
    <source>
        <dbReference type="Pfam" id="PF20259"/>
    </source>
</evidence>
<evidence type="ECO:0000256" key="2">
    <source>
        <dbReference type="ARBA" id="ARBA00004173"/>
    </source>
</evidence>
<dbReference type="GO" id="GO:0005739">
    <property type="term" value="C:mitochondrion"/>
    <property type="evidence" value="ECO:0007669"/>
    <property type="project" value="UniProtKB-SubCell"/>
</dbReference>
<evidence type="ECO:0000256" key="13">
    <source>
        <dbReference type="SAM" id="MobiDB-lite"/>
    </source>
</evidence>
<dbReference type="InterPro" id="IPR014729">
    <property type="entry name" value="Rossmann-like_a/b/a_fold"/>
</dbReference>
<organism evidence="16 17">
    <name type="scientific">Chironomus riparius</name>
    <dbReference type="NCBI Taxonomy" id="315576"/>
    <lineage>
        <taxon>Eukaryota</taxon>
        <taxon>Metazoa</taxon>
        <taxon>Ecdysozoa</taxon>
        <taxon>Arthropoda</taxon>
        <taxon>Hexapoda</taxon>
        <taxon>Insecta</taxon>
        <taxon>Pterygota</taxon>
        <taxon>Neoptera</taxon>
        <taxon>Endopterygota</taxon>
        <taxon>Diptera</taxon>
        <taxon>Nematocera</taxon>
        <taxon>Chironomoidea</taxon>
        <taxon>Chironomidae</taxon>
        <taxon>Chironominae</taxon>
        <taxon>Chironomus</taxon>
    </lineage>
</organism>
<dbReference type="CDD" id="cd01998">
    <property type="entry name" value="MnmA_TRMU-like"/>
    <property type="match status" value="1"/>
</dbReference>
<evidence type="ECO:0000256" key="11">
    <source>
        <dbReference type="ARBA" id="ARBA00023157"/>
    </source>
</evidence>
<dbReference type="AlphaFoldDB" id="A0A9N9RXQ5"/>
<feature type="domain" description="tRNA-specific 2-thiouridylase MnmA-like central" evidence="15">
    <location>
        <begin position="240"/>
        <end position="300"/>
    </location>
</feature>
<evidence type="ECO:0000256" key="12">
    <source>
        <dbReference type="ARBA" id="ARBA00049564"/>
    </source>
</evidence>
<keyword evidence="10" id="KW-0694">RNA-binding</keyword>
<evidence type="ECO:0000256" key="4">
    <source>
        <dbReference type="ARBA" id="ARBA00011953"/>
    </source>
</evidence>
<evidence type="ECO:0000313" key="16">
    <source>
        <dbReference type="EMBL" id="CAG9805321.1"/>
    </source>
</evidence>
<evidence type="ECO:0000256" key="1">
    <source>
        <dbReference type="ARBA" id="ARBA00003986"/>
    </source>
</evidence>
<keyword evidence="17" id="KW-1185">Reference proteome</keyword>
<dbReference type="Gene3D" id="2.30.30.280">
    <property type="entry name" value="Adenine nucleotide alpha hydrolases-like domains"/>
    <property type="match status" value="1"/>
</dbReference>
<dbReference type="GO" id="GO:0000049">
    <property type="term" value="F:tRNA binding"/>
    <property type="evidence" value="ECO:0007669"/>
    <property type="project" value="UniProtKB-KW"/>
</dbReference>
<sequence length="418" mass="47937">MSPNIFTFHSVNLIKLKIIKLNENYTMIFKRIALGLSGGVDSAVSAYLLKRKGFEICGIYMKNWDDRDEKGYCSSDRELEDAQFVADRLKIPLMEVNFVKEYWNDIFSNFIKEYEEGITPNPDVLCNRIIKFDLFYKAAIDKFGCDAIATGHYARTSFGSFLEHYNEQKTVKLLESVDTFKDQTFFLSQVPQKALKKCMFPVGSLTKGQVKEIASEIGLKNIAKKVESTGLCFVGKRTFQSFIAEFIDDKPGQFVDIDTGKVLGEHRGIHHWTLGQRTRMWGTKGYFVYKKDPVTQIIYAASGTDHHLLWSDIFYTENPFWIRENPFSNQNILKCDFRFQHTKPKVNCTVYKANDKGDKLLVKLDEPLRSITPGQYAVLYKDGECLGSSRITDAGTGPMENQHQISENDKVNEIRQIN</sequence>
<keyword evidence="9" id="KW-0067">ATP-binding</keyword>
<dbReference type="SUPFAM" id="SSF52402">
    <property type="entry name" value="Adenine nucleotide alpha hydrolases-like"/>
    <property type="match status" value="1"/>
</dbReference>
<dbReference type="Gene3D" id="3.40.50.620">
    <property type="entry name" value="HUPs"/>
    <property type="match status" value="1"/>
</dbReference>
<accession>A0A9N9RXQ5</accession>
<dbReference type="Pfam" id="PF20259">
    <property type="entry name" value="tRNA_Me_trans_M"/>
    <property type="match status" value="1"/>
</dbReference>
<evidence type="ECO:0000259" key="14">
    <source>
        <dbReference type="Pfam" id="PF20258"/>
    </source>
</evidence>
<dbReference type="InterPro" id="IPR046885">
    <property type="entry name" value="MnmA-like_C"/>
</dbReference>
<dbReference type="NCBIfam" id="TIGR00420">
    <property type="entry name" value="trmU"/>
    <property type="match status" value="1"/>
</dbReference>
<dbReference type="NCBIfam" id="NF001138">
    <property type="entry name" value="PRK00143.1"/>
    <property type="match status" value="1"/>
</dbReference>
<keyword evidence="7" id="KW-0819">tRNA processing</keyword>
<name>A0A9N9RXQ5_9DIPT</name>
<reference evidence="16" key="1">
    <citation type="submission" date="2022-01" db="EMBL/GenBank/DDBJ databases">
        <authorList>
            <person name="King R."/>
        </authorList>
    </citation>
    <scope>NUCLEOTIDE SEQUENCE</scope>
</reference>
<dbReference type="Gene3D" id="2.40.30.10">
    <property type="entry name" value="Translation factors"/>
    <property type="match status" value="1"/>
</dbReference>
<evidence type="ECO:0000256" key="8">
    <source>
        <dbReference type="ARBA" id="ARBA00022741"/>
    </source>
</evidence>
<dbReference type="FunFam" id="3.40.50.620:FF:000104">
    <property type="entry name" value="Mitochondrial tRNA-specific 2-thiouridylase 1"/>
    <property type="match status" value="1"/>
</dbReference>
<keyword evidence="6" id="KW-0808">Transferase</keyword>
<dbReference type="EMBL" id="OU895878">
    <property type="protein sequence ID" value="CAG9805321.1"/>
    <property type="molecule type" value="Genomic_DNA"/>
</dbReference>
<evidence type="ECO:0000256" key="7">
    <source>
        <dbReference type="ARBA" id="ARBA00022694"/>
    </source>
</evidence>
<dbReference type="GO" id="GO:0002143">
    <property type="term" value="P:tRNA wobble position uridine thiolation"/>
    <property type="evidence" value="ECO:0007669"/>
    <property type="project" value="TreeGrafter"/>
</dbReference>
<feature type="compositionally biased region" description="Basic and acidic residues" evidence="13">
    <location>
        <begin position="406"/>
        <end position="418"/>
    </location>
</feature>
<dbReference type="InterPro" id="IPR023382">
    <property type="entry name" value="MnmA-like_central_sf"/>
</dbReference>
<dbReference type="GO" id="GO:0005524">
    <property type="term" value="F:ATP binding"/>
    <property type="evidence" value="ECO:0007669"/>
    <property type="project" value="UniProtKB-KW"/>
</dbReference>
<dbReference type="PANTHER" id="PTHR11933:SF5">
    <property type="entry name" value="MITOCHONDRIAL TRNA-SPECIFIC 2-THIOURIDYLASE 1"/>
    <property type="match status" value="1"/>
</dbReference>
<dbReference type="HAMAP" id="MF_00144">
    <property type="entry name" value="tRNA_thiouridyl_MnmA"/>
    <property type="match status" value="1"/>
</dbReference>
<feature type="region of interest" description="Disordered" evidence="13">
    <location>
        <begin position="394"/>
        <end position="418"/>
    </location>
</feature>
<reference evidence="16" key="2">
    <citation type="submission" date="2022-10" db="EMBL/GenBank/DDBJ databases">
        <authorList>
            <consortium name="ENA_rothamsted_submissions"/>
            <consortium name="culmorum"/>
            <person name="King R."/>
        </authorList>
    </citation>
    <scope>NUCLEOTIDE SEQUENCE</scope>
</reference>
<evidence type="ECO:0000256" key="5">
    <source>
        <dbReference type="ARBA" id="ARBA00022555"/>
    </source>
</evidence>
<comment type="similarity">
    <text evidence="3">Belongs to the MnmA/TRMU family.</text>
</comment>
<dbReference type="InterPro" id="IPR046884">
    <property type="entry name" value="MnmA-like_central"/>
</dbReference>
<dbReference type="GO" id="GO:0061708">
    <property type="term" value="F:tRNA-5-taurinomethyluridine 2-sulfurtransferase"/>
    <property type="evidence" value="ECO:0007669"/>
    <property type="project" value="UniProtKB-EC"/>
</dbReference>
<proteinExistence type="inferred from homology"/>
<keyword evidence="11" id="KW-1015">Disulfide bond</keyword>
<dbReference type="EC" id="2.8.1.14" evidence="4"/>
<feature type="domain" description="tRNA-specific 2-thiouridylase MnmA-like C-terminal" evidence="14">
    <location>
        <begin position="312"/>
        <end position="391"/>
    </location>
</feature>
<keyword evidence="5" id="KW-0820">tRNA-binding</keyword>
<dbReference type="PANTHER" id="PTHR11933">
    <property type="entry name" value="TRNA 5-METHYLAMINOMETHYL-2-THIOURIDYLATE -METHYLTRANSFERASE"/>
    <property type="match status" value="1"/>
</dbReference>
<evidence type="ECO:0000256" key="10">
    <source>
        <dbReference type="ARBA" id="ARBA00022884"/>
    </source>
</evidence>
<comment type="catalytic activity">
    <reaction evidence="12">
        <text>5-taurinomethyluridine(34) in tRNA + S-sulfanyl-L-cysteinyl-[protein] + AH2 + ATP = 5-taurinomethyl-2-thiouridine(34) in tRNA + L-cysteinyl-[protein] + A + AMP + diphosphate + H(+)</text>
        <dbReference type="Rhea" id="RHEA:47040"/>
        <dbReference type="Rhea" id="RHEA-COMP:10131"/>
        <dbReference type="Rhea" id="RHEA-COMP:11726"/>
        <dbReference type="Rhea" id="RHEA-COMP:11732"/>
        <dbReference type="Rhea" id="RHEA-COMP:11733"/>
        <dbReference type="ChEBI" id="CHEBI:13193"/>
        <dbReference type="ChEBI" id="CHEBI:15378"/>
        <dbReference type="ChEBI" id="CHEBI:17499"/>
        <dbReference type="ChEBI" id="CHEBI:29950"/>
        <dbReference type="ChEBI" id="CHEBI:30616"/>
        <dbReference type="ChEBI" id="CHEBI:33019"/>
        <dbReference type="ChEBI" id="CHEBI:61963"/>
        <dbReference type="ChEBI" id="CHEBI:87171"/>
        <dbReference type="ChEBI" id="CHEBI:87172"/>
        <dbReference type="ChEBI" id="CHEBI:456215"/>
        <dbReference type="EC" id="2.8.1.14"/>
    </reaction>
</comment>
<keyword evidence="8" id="KW-0547">Nucleotide-binding</keyword>
<evidence type="ECO:0000313" key="17">
    <source>
        <dbReference type="Proteomes" id="UP001153620"/>
    </source>
</evidence>
<gene>
    <name evidence="16" type="ORF">CHIRRI_LOCUS8195</name>
</gene>
<evidence type="ECO:0000256" key="3">
    <source>
        <dbReference type="ARBA" id="ARBA00006191"/>
    </source>
</evidence>
<comment type="function">
    <text evidence="1">Catalyzes the 2-thiolation of uridine at the wobble position (U34) of mitochondrial tRNA(Lys), tRNA(Glu) and tRNA(Gln). Required for the formation of 5-taurinomethyl-2-thiouridine (tm5s2U) of mitochondrial tRNA(Lys), tRNA(Glu), and tRNA(Gln) at the wobble position. ATP is required to activate the C2 atom of the wobble base.</text>
</comment>
<evidence type="ECO:0000256" key="9">
    <source>
        <dbReference type="ARBA" id="ARBA00022840"/>
    </source>
</evidence>
<dbReference type="Pfam" id="PF20258">
    <property type="entry name" value="tRNA_Me_trans_C"/>
    <property type="match status" value="1"/>
</dbReference>
<evidence type="ECO:0000256" key="6">
    <source>
        <dbReference type="ARBA" id="ARBA00022679"/>
    </source>
</evidence>
<dbReference type="InterPro" id="IPR004506">
    <property type="entry name" value="MnmA-like"/>
</dbReference>
<dbReference type="Proteomes" id="UP001153620">
    <property type="component" value="Chromosome 2"/>
</dbReference>
<protein>
    <recommendedName>
        <fullName evidence="4">tRNA-5-taurinomethyluridine 2-sulfurtransferase</fullName>
        <ecNumber evidence="4">2.8.1.14</ecNumber>
    </recommendedName>
</protein>
<dbReference type="OrthoDB" id="3685at2759"/>
<dbReference type="Pfam" id="PF03054">
    <property type="entry name" value="tRNA_Me_trans"/>
    <property type="match status" value="1"/>
</dbReference>